<dbReference type="GO" id="GO:0046872">
    <property type="term" value="F:metal ion binding"/>
    <property type="evidence" value="ECO:0007669"/>
    <property type="project" value="InterPro"/>
</dbReference>
<gene>
    <name evidence="2" type="ORF">ENW73_01100</name>
</gene>
<name>A0A7C6A849_UNCW3</name>
<dbReference type="InterPro" id="IPR003251">
    <property type="entry name" value="Rr_diiron-bd_dom"/>
</dbReference>
<organism evidence="2">
    <name type="scientific">candidate division WOR-3 bacterium</name>
    <dbReference type="NCBI Taxonomy" id="2052148"/>
    <lineage>
        <taxon>Bacteria</taxon>
        <taxon>Bacteria division WOR-3</taxon>
    </lineage>
</organism>
<dbReference type="SUPFAM" id="SSF47240">
    <property type="entry name" value="Ferritin-like"/>
    <property type="match status" value="1"/>
</dbReference>
<evidence type="ECO:0000313" key="2">
    <source>
        <dbReference type="EMBL" id="HHS51452.1"/>
    </source>
</evidence>
<dbReference type="InterPro" id="IPR012347">
    <property type="entry name" value="Ferritin-like"/>
</dbReference>
<dbReference type="GO" id="GO:0016491">
    <property type="term" value="F:oxidoreductase activity"/>
    <property type="evidence" value="ECO:0007669"/>
    <property type="project" value="InterPro"/>
</dbReference>
<dbReference type="CDD" id="cd01045">
    <property type="entry name" value="Ferritin_like_AB"/>
    <property type="match status" value="1"/>
</dbReference>
<reference evidence="2" key="1">
    <citation type="journal article" date="2020" name="mSystems">
        <title>Genome- and Community-Level Interaction Insights into Carbon Utilization and Element Cycling Functions of Hydrothermarchaeota in Hydrothermal Sediment.</title>
        <authorList>
            <person name="Zhou Z."/>
            <person name="Liu Y."/>
            <person name="Xu W."/>
            <person name="Pan J."/>
            <person name="Luo Z.H."/>
            <person name="Li M."/>
        </authorList>
    </citation>
    <scope>NUCLEOTIDE SEQUENCE [LARGE SCALE GENOMIC DNA]</scope>
    <source>
        <strain evidence="2">SpSt-876</strain>
    </source>
</reference>
<dbReference type="InterPro" id="IPR009078">
    <property type="entry name" value="Ferritin-like_SF"/>
</dbReference>
<dbReference type="AlphaFoldDB" id="A0A7C6A849"/>
<protein>
    <submittedName>
        <fullName evidence="2">Rubrerythrin</fullName>
    </submittedName>
</protein>
<sequence>MLDTNLTMLEIYGIAIKSEIDAAQAYQQMSARVKNQDLKKKLLFLKSEEVKHRRLLTTQYRTQFPKIKLILPKQGLAPKLSTALAKNTTIEKLFELALDAEYASETFYAEAANRAQDQTGKNLLRYLSGMERGHYYTLKAEYDLMQQSTKFESYKKFSQEHLGP</sequence>
<accession>A0A7C6A849</accession>
<feature type="domain" description="Rubrerythrin diiron-binding" evidence="1">
    <location>
        <begin position="13"/>
        <end position="142"/>
    </location>
</feature>
<evidence type="ECO:0000259" key="1">
    <source>
        <dbReference type="Pfam" id="PF02915"/>
    </source>
</evidence>
<dbReference type="Gene3D" id="1.20.1260.10">
    <property type="match status" value="1"/>
</dbReference>
<comment type="caution">
    <text evidence="2">The sequence shown here is derived from an EMBL/GenBank/DDBJ whole genome shotgun (WGS) entry which is preliminary data.</text>
</comment>
<dbReference type="EMBL" id="DTLI01000025">
    <property type="protein sequence ID" value="HHS51452.1"/>
    <property type="molecule type" value="Genomic_DNA"/>
</dbReference>
<dbReference type="Pfam" id="PF02915">
    <property type="entry name" value="Rubrerythrin"/>
    <property type="match status" value="1"/>
</dbReference>
<proteinExistence type="predicted"/>
<dbReference type="PANTHER" id="PTHR33531:SF10">
    <property type="entry name" value="BLR7895 PROTEIN"/>
    <property type="match status" value="1"/>
</dbReference>
<dbReference type="PANTHER" id="PTHR33531">
    <property type="entry name" value="RUBRERYTHRIN SUBFAMILY"/>
    <property type="match status" value="1"/>
</dbReference>